<evidence type="ECO:0000313" key="10">
    <source>
        <dbReference type="Proteomes" id="UP001157017"/>
    </source>
</evidence>
<gene>
    <name evidence="9" type="ORF">GCM10025868_03170</name>
</gene>
<organism evidence="9 10">
    <name type="scientific">Angustibacter aerolatus</name>
    <dbReference type="NCBI Taxonomy" id="1162965"/>
    <lineage>
        <taxon>Bacteria</taxon>
        <taxon>Bacillati</taxon>
        <taxon>Actinomycetota</taxon>
        <taxon>Actinomycetes</taxon>
        <taxon>Kineosporiales</taxon>
        <taxon>Kineosporiaceae</taxon>
    </lineage>
</organism>
<dbReference type="Gene3D" id="3.20.20.70">
    <property type="entry name" value="Aldolase class I"/>
    <property type="match status" value="1"/>
</dbReference>
<evidence type="ECO:0000313" key="9">
    <source>
        <dbReference type="EMBL" id="GMA85067.1"/>
    </source>
</evidence>
<dbReference type="PROSITE" id="PS00167">
    <property type="entry name" value="TRP_SYNTHASE_ALPHA"/>
    <property type="match status" value="1"/>
</dbReference>
<evidence type="ECO:0000256" key="6">
    <source>
        <dbReference type="ARBA" id="ARBA00023141"/>
    </source>
</evidence>
<dbReference type="InterPro" id="IPR013785">
    <property type="entry name" value="Aldolase_TIM"/>
</dbReference>
<dbReference type="InterPro" id="IPR011060">
    <property type="entry name" value="RibuloseP-bd_barrel"/>
</dbReference>
<name>A0ABQ6JDT3_9ACTN</name>
<comment type="caution">
    <text evidence="9">The sequence shown here is derived from an EMBL/GenBank/DDBJ whole genome shotgun (WGS) entry which is preliminary data.</text>
</comment>
<dbReference type="PANTHER" id="PTHR43406:SF1">
    <property type="entry name" value="TRYPTOPHAN SYNTHASE ALPHA CHAIN, CHLOROPLASTIC"/>
    <property type="match status" value="1"/>
</dbReference>
<keyword evidence="6" id="KW-0057">Aromatic amino acid biosynthesis</keyword>
<comment type="pathway">
    <text evidence="1">Amino-acid biosynthesis; L-tryptophan biosynthesis; L-tryptophan from chorismate: step 5/5.</text>
</comment>
<keyword evidence="10" id="KW-1185">Reference proteome</keyword>
<protein>
    <recommendedName>
        <fullName evidence="3">tryptophan synthase</fullName>
        <ecNumber evidence="3">4.2.1.20</ecNumber>
    </recommendedName>
</protein>
<evidence type="ECO:0000256" key="1">
    <source>
        <dbReference type="ARBA" id="ARBA00004733"/>
    </source>
</evidence>
<sequence length="125" mass="12806">MSGRSAQQALERARAEGRAALITYLPVGYPDVPTSVAAMQAMVEAGADVVEIGVPYSDPLMDGTIIQHAVEAALRGGSRVHDVFTAVEAVAAAGAPAEVMTYWNLVDRHGVDAFAADLSAAGAPG</sequence>
<evidence type="ECO:0000256" key="5">
    <source>
        <dbReference type="ARBA" id="ARBA00022822"/>
    </source>
</evidence>
<dbReference type="InterPro" id="IPR018204">
    <property type="entry name" value="Trp_synthase_alpha_AS"/>
</dbReference>
<comment type="catalytic activity">
    <reaction evidence="8">
        <text>(1S,2R)-1-C-(indol-3-yl)glycerol 3-phosphate + L-serine = D-glyceraldehyde 3-phosphate + L-tryptophan + H2O</text>
        <dbReference type="Rhea" id="RHEA:10532"/>
        <dbReference type="ChEBI" id="CHEBI:15377"/>
        <dbReference type="ChEBI" id="CHEBI:33384"/>
        <dbReference type="ChEBI" id="CHEBI:57912"/>
        <dbReference type="ChEBI" id="CHEBI:58866"/>
        <dbReference type="ChEBI" id="CHEBI:59776"/>
        <dbReference type="EC" id="4.2.1.20"/>
    </reaction>
</comment>
<keyword evidence="7" id="KW-0456">Lyase</keyword>
<accession>A0ABQ6JDT3</accession>
<evidence type="ECO:0000256" key="4">
    <source>
        <dbReference type="ARBA" id="ARBA00022605"/>
    </source>
</evidence>
<evidence type="ECO:0000256" key="2">
    <source>
        <dbReference type="ARBA" id="ARBA00011270"/>
    </source>
</evidence>
<comment type="subunit">
    <text evidence="2">Tetramer of two alpha and two beta chains.</text>
</comment>
<dbReference type="EMBL" id="BSUZ01000001">
    <property type="protein sequence ID" value="GMA85067.1"/>
    <property type="molecule type" value="Genomic_DNA"/>
</dbReference>
<dbReference type="SUPFAM" id="SSF51366">
    <property type="entry name" value="Ribulose-phoshate binding barrel"/>
    <property type="match status" value="1"/>
</dbReference>
<dbReference type="EC" id="4.2.1.20" evidence="3"/>
<keyword evidence="4" id="KW-0028">Amino-acid biosynthesis</keyword>
<proteinExistence type="predicted"/>
<evidence type="ECO:0000256" key="8">
    <source>
        <dbReference type="ARBA" id="ARBA00049047"/>
    </source>
</evidence>
<dbReference type="Proteomes" id="UP001157017">
    <property type="component" value="Unassembled WGS sequence"/>
</dbReference>
<keyword evidence="5" id="KW-0822">Tryptophan biosynthesis</keyword>
<dbReference type="PANTHER" id="PTHR43406">
    <property type="entry name" value="TRYPTOPHAN SYNTHASE, ALPHA CHAIN"/>
    <property type="match status" value="1"/>
</dbReference>
<dbReference type="Pfam" id="PF00290">
    <property type="entry name" value="Trp_syntA"/>
    <property type="match status" value="1"/>
</dbReference>
<dbReference type="InterPro" id="IPR002028">
    <property type="entry name" value="Trp_synthase_suA"/>
</dbReference>
<evidence type="ECO:0000256" key="7">
    <source>
        <dbReference type="ARBA" id="ARBA00023239"/>
    </source>
</evidence>
<reference evidence="10" key="1">
    <citation type="journal article" date="2019" name="Int. J. Syst. Evol. Microbiol.">
        <title>The Global Catalogue of Microorganisms (GCM) 10K type strain sequencing project: providing services to taxonomists for standard genome sequencing and annotation.</title>
        <authorList>
            <consortium name="The Broad Institute Genomics Platform"/>
            <consortium name="The Broad Institute Genome Sequencing Center for Infectious Disease"/>
            <person name="Wu L."/>
            <person name="Ma J."/>
        </authorList>
    </citation>
    <scope>NUCLEOTIDE SEQUENCE [LARGE SCALE GENOMIC DNA]</scope>
    <source>
        <strain evidence="10">NBRC 108730</strain>
    </source>
</reference>
<evidence type="ECO:0000256" key="3">
    <source>
        <dbReference type="ARBA" id="ARBA00012043"/>
    </source>
</evidence>